<sequence>MIQSFKTEIMKQSSNQSLEDSSTSPNEQTQDLHSPNTDYTSTNRHQVDPRIQRLANDLIHEKNVSEVDPDDYEKVSISLYIVRQKALNRFNNRAVRKIDRILKIMKLPIQKSRVYGNDADLFQTPRISQKDSEYLNMVADDIMGDLQIDTIDVAYIPKLRIILKQRLIYSIQRNDYEYAEKVRSIMDELRQLSRGVKYRVPHPKTSQSVLKHVYFEYGRHLKLMKRELEKYRVQLSEFNQDKKVSRQGSLIGTKSGSARVSQNNSSLNSNLSPSASLTSKNSNRSSLRLDSSLRNDDKSSLNRERAISQSKSYNSNGAVTPISQNRKRISYQSSFGSEMQQQQNCPSSKNYLNSPNTNRRKNRNDIEPKESEYGQSSSYLGKRVVHTDSVQKSPGKRIPSAFLRSSFKPSKKLSELRRKELFAANQGNTKEMISLKKQADELESIERTQFYQNNPNNSSSTSPNSLTKGQSPKSNTSNRHGNNSNQNDSNDLWNVREQEITEEHNRNVAMIAKKLKLMRKILLKNGIELPRLETEEDVDAFLGRYFNGSITERDISISDDFYENEDNSNNDYNESNSDYNSDSYESDHDDDDPHHIDIHDLPPMKIDENGNLIYNFYDTAVLHRKVENQNNNQQETDHDHDIEHDIEHDTEHDIEHDTEQKSPQNHGNKRENKTSPNVTNDIKNKSKIDKRYTDPEDETEVDEDDEKEFSDDYLLMFVSSDDAEYSNGGYDSVFDFHFYNIGK</sequence>
<comment type="caution">
    <text evidence="2">The sequence shown here is derived from an EMBL/GenBank/DDBJ whole genome shotgun (WGS) entry which is preliminary data.</text>
</comment>
<feature type="compositionally biased region" description="Low complexity" evidence="1">
    <location>
        <begin position="453"/>
        <end position="465"/>
    </location>
</feature>
<gene>
    <name evidence="2" type="ORF">TRFO_35829</name>
</gene>
<dbReference type="AlphaFoldDB" id="A0A1J4JKU8"/>
<evidence type="ECO:0000313" key="3">
    <source>
        <dbReference type="Proteomes" id="UP000179807"/>
    </source>
</evidence>
<evidence type="ECO:0000256" key="1">
    <source>
        <dbReference type="SAM" id="MobiDB-lite"/>
    </source>
</evidence>
<feature type="compositionally biased region" description="Polar residues" evidence="1">
    <location>
        <begin position="307"/>
        <end position="357"/>
    </location>
</feature>
<feature type="compositionally biased region" description="Basic and acidic residues" evidence="1">
    <location>
        <begin position="291"/>
        <end position="306"/>
    </location>
</feature>
<organism evidence="2 3">
    <name type="scientific">Tritrichomonas foetus</name>
    <dbReference type="NCBI Taxonomy" id="1144522"/>
    <lineage>
        <taxon>Eukaryota</taxon>
        <taxon>Metamonada</taxon>
        <taxon>Parabasalia</taxon>
        <taxon>Tritrichomonadida</taxon>
        <taxon>Tritrichomonadidae</taxon>
        <taxon>Tritrichomonas</taxon>
    </lineage>
</organism>
<dbReference type="EMBL" id="MLAK01001088">
    <property type="protein sequence ID" value="OHS97892.1"/>
    <property type="molecule type" value="Genomic_DNA"/>
</dbReference>
<feature type="compositionally biased region" description="Basic and acidic residues" evidence="1">
    <location>
        <begin position="591"/>
        <end position="605"/>
    </location>
</feature>
<evidence type="ECO:0000313" key="2">
    <source>
        <dbReference type="EMBL" id="OHS97892.1"/>
    </source>
</evidence>
<feature type="compositionally biased region" description="Polar residues" evidence="1">
    <location>
        <begin position="246"/>
        <end position="260"/>
    </location>
</feature>
<dbReference type="VEuPathDB" id="TrichDB:TRFO_35829"/>
<feature type="region of interest" description="Disordered" evidence="1">
    <location>
        <begin position="246"/>
        <end position="403"/>
    </location>
</feature>
<dbReference type="RefSeq" id="XP_068351029.1">
    <property type="nucleotide sequence ID" value="XM_068510483.1"/>
</dbReference>
<feature type="compositionally biased region" description="Basic and acidic residues" evidence="1">
    <location>
        <begin position="363"/>
        <end position="372"/>
    </location>
</feature>
<feature type="compositionally biased region" description="Polar residues" evidence="1">
    <location>
        <begin position="1"/>
        <end position="44"/>
    </location>
</feature>
<feature type="compositionally biased region" description="Basic and acidic residues" evidence="1">
    <location>
        <begin position="650"/>
        <end position="660"/>
    </location>
</feature>
<feature type="region of interest" description="Disordered" evidence="1">
    <location>
        <begin position="449"/>
        <end position="491"/>
    </location>
</feature>
<feature type="region of interest" description="Disordered" evidence="1">
    <location>
        <begin position="650"/>
        <end position="709"/>
    </location>
</feature>
<feature type="compositionally biased region" description="Acidic residues" evidence="1">
    <location>
        <begin position="695"/>
        <end position="709"/>
    </location>
</feature>
<protein>
    <submittedName>
        <fullName evidence="2">Uncharacterized protein</fullName>
    </submittedName>
</protein>
<keyword evidence="3" id="KW-1185">Reference proteome</keyword>
<feature type="compositionally biased region" description="Low complexity" evidence="1">
    <location>
        <begin position="261"/>
        <end position="290"/>
    </location>
</feature>
<feature type="compositionally biased region" description="Low complexity" evidence="1">
    <location>
        <begin position="569"/>
        <end position="583"/>
    </location>
</feature>
<feature type="region of interest" description="Disordered" evidence="1">
    <location>
        <begin position="1"/>
        <end position="48"/>
    </location>
</feature>
<name>A0A1J4JKU8_9EUKA</name>
<accession>A0A1J4JKU8</accession>
<dbReference type="Proteomes" id="UP000179807">
    <property type="component" value="Unassembled WGS sequence"/>
</dbReference>
<dbReference type="GeneID" id="94845187"/>
<feature type="compositionally biased region" description="Polar residues" evidence="1">
    <location>
        <begin position="466"/>
        <end position="491"/>
    </location>
</feature>
<proteinExistence type="predicted"/>
<feature type="compositionally biased region" description="Basic and acidic residues" evidence="1">
    <location>
        <begin position="682"/>
        <end position="694"/>
    </location>
</feature>
<reference evidence="2" key="1">
    <citation type="submission" date="2016-10" db="EMBL/GenBank/DDBJ databases">
        <authorList>
            <person name="Benchimol M."/>
            <person name="Almeida L.G."/>
            <person name="Vasconcelos A.T."/>
            <person name="Perreira-Neves A."/>
            <person name="Rosa I.A."/>
            <person name="Tasca T."/>
            <person name="Bogo M.R."/>
            <person name="de Souza W."/>
        </authorList>
    </citation>
    <scope>NUCLEOTIDE SEQUENCE [LARGE SCALE GENOMIC DNA]</scope>
    <source>
        <strain evidence="2">K</strain>
    </source>
</reference>
<feature type="region of interest" description="Disordered" evidence="1">
    <location>
        <begin position="561"/>
        <end position="605"/>
    </location>
</feature>